<feature type="compositionally biased region" description="Basic and acidic residues" evidence="1">
    <location>
        <begin position="45"/>
        <end position="73"/>
    </location>
</feature>
<feature type="region of interest" description="Disordered" evidence="1">
    <location>
        <begin position="401"/>
        <end position="436"/>
    </location>
</feature>
<evidence type="ECO:0000313" key="3">
    <source>
        <dbReference type="Proteomes" id="UP001220324"/>
    </source>
</evidence>
<name>A0AAD6G919_9EURO</name>
<feature type="region of interest" description="Disordered" evidence="1">
    <location>
        <begin position="449"/>
        <end position="484"/>
    </location>
</feature>
<feature type="region of interest" description="Disordered" evidence="1">
    <location>
        <begin position="28"/>
        <end position="73"/>
    </location>
</feature>
<dbReference type="PANTHER" id="PTHR38887">
    <property type="entry name" value="CHROMOSOME 21, WHOLE GENOME SHOTGUN SEQUENCE"/>
    <property type="match status" value="1"/>
</dbReference>
<evidence type="ECO:0000256" key="1">
    <source>
        <dbReference type="SAM" id="MobiDB-lite"/>
    </source>
</evidence>
<protein>
    <submittedName>
        <fullName evidence="2">Uncharacterized protein</fullName>
    </submittedName>
</protein>
<accession>A0AAD6G919</accession>
<feature type="compositionally biased region" description="Polar residues" evidence="1">
    <location>
        <begin position="34"/>
        <end position="44"/>
    </location>
</feature>
<reference evidence="2 3" key="1">
    <citation type="journal article" date="2023" name="IMA Fungus">
        <title>Comparative genomic study of the Penicillium genus elucidates a diverse pangenome and 15 lateral gene transfer events.</title>
        <authorList>
            <person name="Petersen C."/>
            <person name="Sorensen T."/>
            <person name="Nielsen M.R."/>
            <person name="Sondergaard T.E."/>
            <person name="Sorensen J.L."/>
            <person name="Fitzpatrick D.A."/>
            <person name="Frisvad J.C."/>
            <person name="Nielsen K.L."/>
        </authorList>
    </citation>
    <scope>NUCLEOTIDE SEQUENCE [LARGE SCALE GENOMIC DNA]</scope>
    <source>
        <strain evidence="2 3">IBT 35679</strain>
    </source>
</reference>
<organism evidence="2 3">
    <name type="scientific">Penicillium frequentans</name>
    <dbReference type="NCBI Taxonomy" id="3151616"/>
    <lineage>
        <taxon>Eukaryota</taxon>
        <taxon>Fungi</taxon>
        <taxon>Dikarya</taxon>
        <taxon>Ascomycota</taxon>
        <taxon>Pezizomycotina</taxon>
        <taxon>Eurotiomycetes</taxon>
        <taxon>Eurotiomycetidae</taxon>
        <taxon>Eurotiales</taxon>
        <taxon>Aspergillaceae</taxon>
        <taxon>Penicillium</taxon>
    </lineage>
</organism>
<sequence length="525" mass="57810">MTNNSPITRKAFQGIAAGIGLVSESISAHKAKKQNQSAQASPENISEREHNSEEEDIFIHELSTDQNENSEHPTRILEEQWALDEAQEELRHGSEEPASSPPQYAEIDEASLAHQFAYAHPAPPPYAVSEDKPQLRLSAPVVLPQRRPKTRDRGFIRAYAPALADCGIDQTMFIDFLNTAEKACQAAQWLQAINLASIGTIWLPSVTGIAVSIAIQIATDIAIAADGRRKTNSFFDQVNKEFFQPRGLYCLVMTWNPELADAPSTAVDLNSLISQTAGGGSPGTLGRLRHKFKSSDGKGYGNIFPEVAPLIFPEIDQLAFDPSAEKKLSKMKKKGQFVSSYMDKRAQAKFIAKNPDSHLIQGPKPTFTSRYADPNHPASSGDPIALVTGGKYSMDQLQRLKAEQSRGGRGYPNEYQHDGSMRTHSASNPAPYAPYGRRIGLRDAIAQARDLRSPRSSTQTCSRDDPYSGGRDFPARGYPASQRDNRGLLTPIAKLLKKKVLYLAIVNMPSEDEMKRAHEAVRQMV</sequence>
<keyword evidence="3" id="KW-1185">Reference proteome</keyword>
<feature type="region of interest" description="Disordered" evidence="1">
    <location>
        <begin position="356"/>
        <end position="386"/>
    </location>
</feature>
<comment type="caution">
    <text evidence="2">The sequence shown here is derived from an EMBL/GenBank/DDBJ whole genome shotgun (WGS) entry which is preliminary data.</text>
</comment>
<dbReference type="InterPro" id="IPR053221">
    <property type="entry name" value="Burnettramic_acid_biosynth"/>
</dbReference>
<proteinExistence type="predicted"/>
<dbReference type="AlphaFoldDB" id="A0AAD6G919"/>
<gene>
    <name evidence="2" type="ORF">N7494_010352</name>
</gene>
<evidence type="ECO:0000313" key="2">
    <source>
        <dbReference type="EMBL" id="KAJ5523702.1"/>
    </source>
</evidence>
<dbReference type="Proteomes" id="UP001220324">
    <property type="component" value="Unassembled WGS sequence"/>
</dbReference>
<dbReference type="PANTHER" id="PTHR38887:SF1">
    <property type="entry name" value="RAS MODIFICATION PROTEIN ERF4"/>
    <property type="match status" value="1"/>
</dbReference>
<dbReference type="EMBL" id="JAQIZZ010000008">
    <property type="protein sequence ID" value="KAJ5523702.1"/>
    <property type="molecule type" value="Genomic_DNA"/>
</dbReference>